<evidence type="ECO:0000259" key="1">
    <source>
        <dbReference type="Pfam" id="PF07859"/>
    </source>
</evidence>
<sequence>MNVVFSITNRILSRADPWLAERGDYERLFVAGDSAGANTAHNLTMKRGVRIEGMILAHPYFWGATPIDGEIKNPLVRLMLDWAWRVVSSDEISSSLDHPSINPVAEGAPDLAGLGCERAMVFLAELDPWHFRGRAYYEALTESGKEAAVLQSTCFILRIRRRSWLPRL</sequence>
<evidence type="ECO:0000313" key="2">
    <source>
        <dbReference type="EMBL" id="ONK54755.1"/>
    </source>
</evidence>
<feature type="domain" description="Alpha/beta hydrolase fold-3" evidence="1">
    <location>
        <begin position="12"/>
        <end position="149"/>
    </location>
</feature>
<dbReference type="AlphaFoldDB" id="A0A1R3L570"/>
<dbReference type="Proteomes" id="UP000243459">
    <property type="component" value="Unassembled WGS sequence"/>
</dbReference>
<dbReference type="PANTHER" id="PTHR23024:SF589">
    <property type="entry name" value="CARBOXYLESTERASE 17-RELATED"/>
    <property type="match status" value="1"/>
</dbReference>
<dbReference type="Pfam" id="PF07859">
    <property type="entry name" value="Abhydrolase_3"/>
    <property type="match status" value="1"/>
</dbReference>
<name>A0A1R3L570_ASPOF</name>
<keyword evidence="3" id="KW-1185">Reference proteome</keyword>
<proteinExistence type="predicted"/>
<dbReference type="SUPFAM" id="SSF53474">
    <property type="entry name" value="alpha/beta-Hydrolases"/>
    <property type="match status" value="1"/>
</dbReference>
<dbReference type="Gramene" id="ONK54755">
    <property type="protein sequence ID" value="ONK54755"/>
    <property type="gene ID" value="A4U43_UnF11900"/>
</dbReference>
<dbReference type="InterPro" id="IPR013094">
    <property type="entry name" value="AB_hydrolase_3"/>
</dbReference>
<evidence type="ECO:0000313" key="3">
    <source>
        <dbReference type="Proteomes" id="UP000243459"/>
    </source>
</evidence>
<accession>A0A1R3L570</accession>
<dbReference type="GO" id="GO:0016787">
    <property type="term" value="F:hydrolase activity"/>
    <property type="evidence" value="ECO:0007669"/>
    <property type="project" value="InterPro"/>
</dbReference>
<protein>
    <recommendedName>
        <fullName evidence="1">Alpha/beta hydrolase fold-3 domain-containing protein</fullName>
    </recommendedName>
</protein>
<dbReference type="PANTHER" id="PTHR23024">
    <property type="entry name" value="ARYLACETAMIDE DEACETYLASE"/>
    <property type="match status" value="1"/>
</dbReference>
<reference evidence="3" key="1">
    <citation type="journal article" date="2017" name="Nat. Commun.">
        <title>The asparagus genome sheds light on the origin and evolution of a young Y chromosome.</title>
        <authorList>
            <person name="Harkess A."/>
            <person name="Zhou J."/>
            <person name="Xu C."/>
            <person name="Bowers J.E."/>
            <person name="Van der Hulst R."/>
            <person name="Ayyampalayam S."/>
            <person name="Mercati F."/>
            <person name="Riccardi P."/>
            <person name="McKain M.R."/>
            <person name="Kakrana A."/>
            <person name="Tang H."/>
            <person name="Ray J."/>
            <person name="Groenendijk J."/>
            <person name="Arikit S."/>
            <person name="Mathioni S.M."/>
            <person name="Nakano M."/>
            <person name="Shan H."/>
            <person name="Telgmann-Rauber A."/>
            <person name="Kanno A."/>
            <person name="Yue Z."/>
            <person name="Chen H."/>
            <person name="Li W."/>
            <person name="Chen Y."/>
            <person name="Xu X."/>
            <person name="Zhang Y."/>
            <person name="Luo S."/>
            <person name="Chen H."/>
            <person name="Gao J."/>
            <person name="Mao Z."/>
            <person name="Pires J.C."/>
            <person name="Luo M."/>
            <person name="Kudrna D."/>
            <person name="Wing R.A."/>
            <person name="Meyers B.C."/>
            <person name="Yi K."/>
            <person name="Kong H."/>
            <person name="Lavrijsen P."/>
            <person name="Sunseri F."/>
            <person name="Falavigna A."/>
            <person name="Ye Y."/>
            <person name="Leebens-Mack J.H."/>
            <person name="Chen G."/>
        </authorList>
    </citation>
    <scope>NUCLEOTIDE SEQUENCE [LARGE SCALE GENOMIC DNA]</scope>
    <source>
        <strain evidence="3">cv. DH0086</strain>
    </source>
</reference>
<dbReference type="InterPro" id="IPR029058">
    <property type="entry name" value="AB_hydrolase_fold"/>
</dbReference>
<gene>
    <name evidence="2" type="ORF">A4U43_UnF11900</name>
</gene>
<organism evidence="2 3">
    <name type="scientific">Asparagus officinalis</name>
    <name type="common">Garden asparagus</name>
    <dbReference type="NCBI Taxonomy" id="4686"/>
    <lineage>
        <taxon>Eukaryota</taxon>
        <taxon>Viridiplantae</taxon>
        <taxon>Streptophyta</taxon>
        <taxon>Embryophyta</taxon>
        <taxon>Tracheophyta</taxon>
        <taxon>Spermatophyta</taxon>
        <taxon>Magnoliopsida</taxon>
        <taxon>Liliopsida</taxon>
        <taxon>Asparagales</taxon>
        <taxon>Asparagaceae</taxon>
        <taxon>Asparagoideae</taxon>
        <taxon>Asparagus</taxon>
    </lineage>
</organism>
<dbReference type="InterPro" id="IPR050466">
    <property type="entry name" value="Carboxylest/Gibb_receptor"/>
</dbReference>
<dbReference type="OMA" id="CERAMVF"/>
<dbReference type="EMBL" id="KV864245">
    <property type="protein sequence ID" value="ONK54755.1"/>
    <property type="molecule type" value="Genomic_DNA"/>
</dbReference>
<dbReference type="Gene3D" id="3.40.50.1820">
    <property type="entry name" value="alpha/beta hydrolase"/>
    <property type="match status" value="1"/>
</dbReference>